<organism evidence="1 2">
    <name type="scientific">Bartonella silvatica</name>
    <dbReference type="NCBI Taxonomy" id="357760"/>
    <lineage>
        <taxon>Bacteria</taxon>
        <taxon>Pseudomonadati</taxon>
        <taxon>Pseudomonadota</taxon>
        <taxon>Alphaproteobacteria</taxon>
        <taxon>Hyphomicrobiales</taxon>
        <taxon>Bartonellaceae</taxon>
        <taxon>Bartonella</taxon>
    </lineage>
</organism>
<name>A0ABV2HJH6_9HYPH</name>
<accession>A0ABV2HJH6</accession>
<evidence type="ECO:0000313" key="2">
    <source>
        <dbReference type="Proteomes" id="UP001549086"/>
    </source>
</evidence>
<dbReference type="Proteomes" id="UP001549086">
    <property type="component" value="Unassembled WGS sequence"/>
</dbReference>
<sequence>MDAIGFFAVSYDLELRIFFLKNIGLKAVDKRWFQKSLTMLS</sequence>
<proteinExistence type="predicted"/>
<dbReference type="EMBL" id="JBEPLI010000022">
    <property type="protein sequence ID" value="MET3590347.1"/>
    <property type="molecule type" value="Genomic_DNA"/>
</dbReference>
<gene>
    <name evidence="1" type="ORF">ABID23_001453</name>
</gene>
<evidence type="ECO:0000313" key="1">
    <source>
        <dbReference type="EMBL" id="MET3590347.1"/>
    </source>
</evidence>
<reference evidence="1 2" key="1">
    <citation type="submission" date="2024-06" db="EMBL/GenBank/DDBJ databases">
        <title>Genomic Encyclopedia of Type Strains, Phase IV (KMG-IV): sequencing the most valuable type-strain genomes for metagenomic binning, comparative biology and taxonomic classification.</title>
        <authorList>
            <person name="Goeker M."/>
        </authorList>
    </citation>
    <scope>NUCLEOTIDE SEQUENCE [LARGE SCALE GENOMIC DNA]</scope>
    <source>
        <strain evidence="1 2">DSM 23649</strain>
    </source>
</reference>
<keyword evidence="2" id="KW-1185">Reference proteome</keyword>
<protein>
    <submittedName>
        <fullName evidence="1">Uncharacterized protein</fullName>
    </submittedName>
</protein>
<comment type="caution">
    <text evidence="1">The sequence shown here is derived from an EMBL/GenBank/DDBJ whole genome shotgun (WGS) entry which is preliminary data.</text>
</comment>